<dbReference type="Proteomes" id="UP001214441">
    <property type="component" value="Unassembled WGS sequence"/>
</dbReference>
<name>A0ABT6ZR11_9ACTN</name>
<dbReference type="RefSeq" id="WP_274042672.1">
    <property type="nucleotide sequence ID" value="NZ_JANCPR020000005.1"/>
</dbReference>
<protein>
    <submittedName>
        <fullName evidence="1">Uncharacterized protein</fullName>
    </submittedName>
</protein>
<gene>
    <name evidence="1" type="ORF">NMN56_005880</name>
</gene>
<accession>A0ABT6ZR11</accession>
<sequence length="145" mass="15419">MDARGAVAVVLRGPAEKLPSTLATLREARLCAEPSPHAPDAIQVLFYSGEAGRPSPAFMDACTALTAESVLGTSFAVEETGTLEVSTAHQLAYRRDTGAWLGAHIDTSTPPEQRAQALEALAREARINPDNIELRDPPVTSLPME</sequence>
<reference evidence="1 2" key="1">
    <citation type="submission" date="2023-05" db="EMBL/GenBank/DDBJ databases">
        <title>Streptantibioticus silvisoli sp. nov., acidotolerant actinomycetes 1 from pine litter.</title>
        <authorList>
            <person name="Swiecimska M."/>
            <person name="Golinska P."/>
            <person name="Sangal V."/>
            <person name="Wachnowicz B."/>
            <person name="Goodfellow M."/>
        </authorList>
    </citation>
    <scope>NUCLEOTIDE SEQUENCE [LARGE SCALE GENOMIC DNA]</scope>
    <source>
        <strain evidence="1 2">DSM 42109</strain>
    </source>
</reference>
<proteinExistence type="predicted"/>
<comment type="caution">
    <text evidence="1">The sequence shown here is derived from an EMBL/GenBank/DDBJ whole genome shotgun (WGS) entry which is preliminary data.</text>
</comment>
<dbReference type="EMBL" id="JANCPR020000005">
    <property type="protein sequence ID" value="MDJ1131494.1"/>
    <property type="molecule type" value="Genomic_DNA"/>
</dbReference>
<evidence type="ECO:0000313" key="1">
    <source>
        <dbReference type="EMBL" id="MDJ1131494.1"/>
    </source>
</evidence>
<evidence type="ECO:0000313" key="2">
    <source>
        <dbReference type="Proteomes" id="UP001214441"/>
    </source>
</evidence>
<keyword evidence="2" id="KW-1185">Reference proteome</keyword>
<organism evidence="1 2">
    <name type="scientific">Streptomyces iconiensis</name>
    <dbReference type="NCBI Taxonomy" id="1384038"/>
    <lineage>
        <taxon>Bacteria</taxon>
        <taxon>Bacillati</taxon>
        <taxon>Actinomycetota</taxon>
        <taxon>Actinomycetes</taxon>
        <taxon>Kitasatosporales</taxon>
        <taxon>Streptomycetaceae</taxon>
        <taxon>Streptomyces</taxon>
    </lineage>
</organism>